<gene>
    <name evidence="1" type="ORF">UFOPK2683_01263</name>
</gene>
<dbReference type="GO" id="GO:0005737">
    <property type="term" value="C:cytoplasm"/>
    <property type="evidence" value="ECO:0007669"/>
    <property type="project" value="TreeGrafter"/>
</dbReference>
<accession>A0A6J6S862</accession>
<dbReference type="InterPro" id="IPR013078">
    <property type="entry name" value="His_Pase_superF_clade-1"/>
</dbReference>
<dbReference type="PANTHER" id="PTHR48100:SF1">
    <property type="entry name" value="HISTIDINE PHOSPHATASE FAMILY PROTEIN-RELATED"/>
    <property type="match status" value="1"/>
</dbReference>
<protein>
    <submittedName>
        <fullName evidence="1">Unannotated protein</fullName>
    </submittedName>
</protein>
<dbReference type="InterPro" id="IPR029033">
    <property type="entry name" value="His_PPase_superfam"/>
</dbReference>
<name>A0A6J6S862_9ZZZZ</name>
<sequence length="201" mass="22377">MMELVLVRHAEPVRITDSAGPADPGLTPLGYEQSERLAQWLEHESIDQIATSPLLRARETALPLAKRLDIEPVVEPRITEYDAHAKEYIPVEELLATNPDWKNEMAEGRWSNEGGLSAEDFQAQVVAGFEHLIEQFSSQRVVAVCHGGVINVYLAHVLKNDKKMWFYPHYTSISRVHAASSGVRSIGSVNEIGHLTATRDA</sequence>
<dbReference type="EMBL" id="CAEZYK010000085">
    <property type="protein sequence ID" value="CAB4730697.1"/>
    <property type="molecule type" value="Genomic_DNA"/>
</dbReference>
<dbReference type="SUPFAM" id="SSF53254">
    <property type="entry name" value="Phosphoglycerate mutase-like"/>
    <property type="match status" value="1"/>
</dbReference>
<dbReference type="CDD" id="cd07067">
    <property type="entry name" value="HP_PGM_like"/>
    <property type="match status" value="1"/>
</dbReference>
<dbReference type="AlphaFoldDB" id="A0A6J6S862"/>
<reference evidence="1" key="1">
    <citation type="submission" date="2020-05" db="EMBL/GenBank/DDBJ databases">
        <authorList>
            <person name="Chiriac C."/>
            <person name="Salcher M."/>
            <person name="Ghai R."/>
            <person name="Kavagutti S V."/>
        </authorList>
    </citation>
    <scope>NUCLEOTIDE SEQUENCE</scope>
</reference>
<dbReference type="SMART" id="SM00855">
    <property type="entry name" value="PGAM"/>
    <property type="match status" value="1"/>
</dbReference>
<dbReference type="Gene3D" id="3.40.50.1240">
    <property type="entry name" value="Phosphoglycerate mutase-like"/>
    <property type="match status" value="1"/>
</dbReference>
<dbReference type="PANTHER" id="PTHR48100">
    <property type="entry name" value="BROAD-SPECIFICITY PHOSPHATASE YOR283W-RELATED"/>
    <property type="match status" value="1"/>
</dbReference>
<proteinExistence type="predicted"/>
<dbReference type="InterPro" id="IPR050275">
    <property type="entry name" value="PGM_Phosphatase"/>
</dbReference>
<dbReference type="Pfam" id="PF00300">
    <property type="entry name" value="His_Phos_1"/>
    <property type="match status" value="1"/>
</dbReference>
<dbReference type="GO" id="GO:0016791">
    <property type="term" value="F:phosphatase activity"/>
    <property type="evidence" value="ECO:0007669"/>
    <property type="project" value="TreeGrafter"/>
</dbReference>
<organism evidence="1">
    <name type="scientific">freshwater metagenome</name>
    <dbReference type="NCBI Taxonomy" id="449393"/>
    <lineage>
        <taxon>unclassified sequences</taxon>
        <taxon>metagenomes</taxon>
        <taxon>ecological metagenomes</taxon>
    </lineage>
</organism>
<evidence type="ECO:0000313" key="1">
    <source>
        <dbReference type="EMBL" id="CAB4730697.1"/>
    </source>
</evidence>